<dbReference type="AlphaFoldDB" id="A0A9D4BKC8"/>
<evidence type="ECO:0000313" key="1">
    <source>
        <dbReference type="EMBL" id="KAH3697989.1"/>
    </source>
</evidence>
<reference evidence="1" key="2">
    <citation type="submission" date="2020-11" db="EMBL/GenBank/DDBJ databases">
        <authorList>
            <person name="McCartney M.A."/>
            <person name="Auch B."/>
            <person name="Kono T."/>
            <person name="Mallez S."/>
            <person name="Becker A."/>
            <person name="Gohl D.M."/>
            <person name="Silverstein K.A.T."/>
            <person name="Koren S."/>
            <person name="Bechman K.B."/>
            <person name="Herman A."/>
            <person name="Abrahante J.E."/>
            <person name="Garbe J."/>
        </authorList>
    </citation>
    <scope>NUCLEOTIDE SEQUENCE</scope>
    <source>
        <strain evidence="1">Duluth1</strain>
        <tissue evidence="1">Whole animal</tissue>
    </source>
</reference>
<gene>
    <name evidence="1" type="ORF">DPMN_085502</name>
</gene>
<comment type="caution">
    <text evidence="1">The sequence shown here is derived from an EMBL/GenBank/DDBJ whole genome shotgun (WGS) entry which is preliminary data.</text>
</comment>
<name>A0A9D4BKC8_DREPO</name>
<dbReference type="Proteomes" id="UP000828390">
    <property type="component" value="Unassembled WGS sequence"/>
</dbReference>
<accession>A0A9D4BKC8</accession>
<organism evidence="1 2">
    <name type="scientific">Dreissena polymorpha</name>
    <name type="common">Zebra mussel</name>
    <name type="synonym">Mytilus polymorpha</name>
    <dbReference type="NCBI Taxonomy" id="45954"/>
    <lineage>
        <taxon>Eukaryota</taxon>
        <taxon>Metazoa</taxon>
        <taxon>Spiralia</taxon>
        <taxon>Lophotrochozoa</taxon>
        <taxon>Mollusca</taxon>
        <taxon>Bivalvia</taxon>
        <taxon>Autobranchia</taxon>
        <taxon>Heteroconchia</taxon>
        <taxon>Euheterodonta</taxon>
        <taxon>Imparidentia</taxon>
        <taxon>Neoheterodontei</taxon>
        <taxon>Myida</taxon>
        <taxon>Dreissenoidea</taxon>
        <taxon>Dreissenidae</taxon>
        <taxon>Dreissena</taxon>
    </lineage>
</organism>
<keyword evidence="2" id="KW-1185">Reference proteome</keyword>
<sequence length="76" mass="8884">MNITFPTAELENTRSSAPPVRVKNISNKLCMVGKTYIKAERYFPFGRHNRALSYIFRQTDMCLVLRKLGIRHVRKV</sequence>
<reference evidence="1" key="1">
    <citation type="journal article" date="2019" name="bioRxiv">
        <title>The Genome of the Zebra Mussel, Dreissena polymorpha: A Resource for Invasive Species Research.</title>
        <authorList>
            <person name="McCartney M.A."/>
            <person name="Auch B."/>
            <person name="Kono T."/>
            <person name="Mallez S."/>
            <person name="Zhang Y."/>
            <person name="Obille A."/>
            <person name="Becker A."/>
            <person name="Abrahante J.E."/>
            <person name="Garbe J."/>
            <person name="Badalamenti J.P."/>
            <person name="Herman A."/>
            <person name="Mangelson H."/>
            <person name="Liachko I."/>
            <person name="Sullivan S."/>
            <person name="Sone E.D."/>
            <person name="Koren S."/>
            <person name="Silverstein K.A.T."/>
            <person name="Beckman K.B."/>
            <person name="Gohl D.M."/>
        </authorList>
    </citation>
    <scope>NUCLEOTIDE SEQUENCE</scope>
    <source>
        <strain evidence="1">Duluth1</strain>
        <tissue evidence="1">Whole animal</tissue>
    </source>
</reference>
<proteinExistence type="predicted"/>
<dbReference type="EMBL" id="JAIWYP010000016">
    <property type="protein sequence ID" value="KAH3697989.1"/>
    <property type="molecule type" value="Genomic_DNA"/>
</dbReference>
<protein>
    <submittedName>
        <fullName evidence="1">Uncharacterized protein</fullName>
    </submittedName>
</protein>
<evidence type="ECO:0000313" key="2">
    <source>
        <dbReference type="Proteomes" id="UP000828390"/>
    </source>
</evidence>